<dbReference type="AlphaFoldDB" id="D8S1G4"/>
<keyword evidence="2" id="KW-1185">Reference proteome</keyword>
<reference evidence="1 2" key="1">
    <citation type="journal article" date="2011" name="Science">
        <title>The Selaginella genome identifies genetic changes associated with the evolution of vascular plants.</title>
        <authorList>
            <person name="Banks J.A."/>
            <person name="Nishiyama T."/>
            <person name="Hasebe M."/>
            <person name="Bowman J.L."/>
            <person name="Gribskov M."/>
            <person name="dePamphilis C."/>
            <person name="Albert V.A."/>
            <person name="Aono N."/>
            <person name="Aoyama T."/>
            <person name="Ambrose B.A."/>
            <person name="Ashton N.W."/>
            <person name="Axtell M.J."/>
            <person name="Barker E."/>
            <person name="Barker M.S."/>
            <person name="Bennetzen J.L."/>
            <person name="Bonawitz N.D."/>
            <person name="Chapple C."/>
            <person name="Cheng C."/>
            <person name="Correa L.G."/>
            <person name="Dacre M."/>
            <person name="DeBarry J."/>
            <person name="Dreyer I."/>
            <person name="Elias M."/>
            <person name="Engstrom E.M."/>
            <person name="Estelle M."/>
            <person name="Feng L."/>
            <person name="Finet C."/>
            <person name="Floyd S.K."/>
            <person name="Frommer W.B."/>
            <person name="Fujita T."/>
            <person name="Gramzow L."/>
            <person name="Gutensohn M."/>
            <person name="Harholt J."/>
            <person name="Hattori M."/>
            <person name="Heyl A."/>
            <person name="Hirai T."/>
            <person name="Hiwatashi Y."/>
            <person name="Ishikawa M."/>
            <person name="Iwata M."/>
            <person name="Karol K.G."/>
            <person name="Koehler B."/>
            <person name="Kolukisaoglu U."/>
            <person name="Kubo M."/>
            <person name="Kurata T."/>
            <person name="Lalonde S."/>
            <person name="Li K."/>
            <person name="Li Y."/>
            <person name="Litt A."/>
            <person name="Lyons E."/>
            <person name="Manning G."/>
            <person name="Maruyama T."/>
            <person name="Michael T.P."/>
            <person name="Mikami K."/>
            <person name="Miyazaki S."/>
            <person name="Morinaga S."/>
            <person name="Murata T."/>
            <person name="Mueller-Roeber B."/>
            <person name="Nelson D.R."/>
            <person name="Obara M."/>
            <person name="Oguri Y."/>
            <person name="Olmstead R.G."/>
            <person name="Onodera N."/>
            <person name="Petersen B.L."/>
            <person name="Pils B."/>
            <person name="Prigge M."/>
            <person name="Rensing S.A."/>
            <person name="Riano-Pachon D.M."/>
            <person name="Roberts A.W."/>
            <person name="Sato Y."/>
            <person name="Scheller H.V."/>
            <person name="Schulz B."/>
            <person name="Schulz C."/>
            <person name="Shakirov E.V."/>
            <person name="Shibagaki N."/>
            <person name="Shinohara N."/>
            <person name="Shippen D.E."/>
            <person name="Soerensen I."/>
            <person name="Sotooka R."/>
            <person name="Sugimoto N."/>
            <person name="Sugita M."/>
            <person name="Sumikawa N."/>
            <person name="Tanurdzic M."/>
            <person name="Theissen G."/>
            <person name="Ulvskov P."/>
            <person name="Wakazuki S."/>
            <person name="Weng J.K."/>
            <person name="Willats W.W."/>
            <person name="Wipf D."/>
            <person name="Wolf P.G."/>
            <person name="Yang L."/>
            <person name="Zimmer A.D."/>
            <person name="Zhu Q."/>
            <person name="Mitros T."/>
            <person name="Hellsten U."/>
            <person name="Loque D."/>
            <person name="Otillar R."/>
            <person name="Salamov A."/>
            <person name="Schmutz J."/>
            <person name="Shapiro H."/>
            <person name="Lindquist E."/>
            <person name="Lucas S."/>
            <person name="Rokhsar D."/>
            <person name="Grigoriev I.V."/>
        </authorList>
    </citation>
    <scope>NUCLEOTIDE SEQUENCE [LARGE SCALE GENOMIC DNA]</scope>
</reference>
<dbReference type="HOGENOM" id="CLU_1985446_0_0_1"/>
<evidence type="ECO:0000313" key="1">
    <source>
        <dbReference type="EMBL" id="EFJ21846.1"/>
    </source>
</evidence>
<gene>
    <name evidence="1" type="ORF">SELMODRAFT_417129</name>
</gene>
<sequence length="126" mass="14308">MMFLGWGKPNTLAEKNLGKALKAIFHYVLDREQSTLFYLNDSLHLRVGTTQHGIAHRIQCGIKHSTPKYGAALLKSNRIDGKQQQQCFTIAELDELAMEKIEQLFRCCDRPRLLPPLRAKGEITAT</sequence>
<protein>
    <submittedName>
        <fullName evidence="1">Uncharacterized protein</fullName>
    </submittedName>
</protein>
<accession>D8S1G4</accession>
<dbReference type="Proteomes" id="UP000001514">
    <property type="component" value="Unassembled WGS sequence"/>
</dbReference>
<name>D8S1G4_SELML</name>
<dbReference type="EMBL" id="GL377598">
    <property type="protein sequence ID" value="EFJ21846.1"/>
    <property type="molecule type" value="Genomic_DNA"/>
</dbReference>
<dbReference type="Gramene" id="EFJ21846">
    <property type="protein sequence ID" value="EFJ21846"/>
    <property type="gene ID" value="SELMODRAFT_417129"/>
</dbReference>
<evidence type="ECO:0000313" key="2">
    <source>
        <dbReference type="Proteomes" id="UP000001514"/>
    </source>
</evidence>
<proteinExistence type="predicted"/>
<dbReference type="KEGG" id="smo:SELMODRAFT_417129"/>
<organism evidence="2">
    <name type="scientific">Selaginella moellendorffii</name>
    <name type="common">Spikemoss</name>
    <dbReference type="NCBI Taxonomy" id="88036"/>
    <lineage>
        <taxon>Eukaryota</taxon>
        <taxon>Viridiplantae</taxon>
        <taxon>Streptophyta</taxon>
        <taxon>Embryophyta</taxon>
        <taxon>Tracheophyta</taxon>
        <taxon>Lycopodiopsida</taxon>
        <taxon>Selaginellales</taxon>
        <taxon>Selaginellaceae</taxon>
        <taxon>Selaginella</taxon>
    </lineage>
</organism>
<dbReference type="InParanoid" id="D8S1G4"/>